<protein>
    <recommendedName>
        <fullName evidence="3">Toxin YoeB</fullName>
    </recommendedName>
</protein>
<dbReference type="AlphaFoldDB" id="A0A1G2EV55"/>
<evidence type="ECO:0000313" key="1">
    <source>
        <dbReference type="EMBL" id="OGZ29686.1"/>
    </source>
</evidence>
<dbReference type="SUPFAM" id="SSF143011">
    <property type="entry name" value="RelE-like"/>
    <property type="match status" value="1"/>
</dbReference>
<evidence type="ECO:0008006" key="3">
    <source>
        <dbReference type="Google" id="ProtNLM"/>
    </source>
</evidence>
<reference evidence="1 2" key="1">
    <citation type="journal article" date="2016" name="Nat. Commun.">
        <title>Thousands of microbial genomes shed light on interconnected biogeochemical processes in an aquifer system.</title>
        <authorList>
            <person name="Anantharaman K."/>
            <person name="Brown C.T."/>
            <person name="Hug L.A."/>
            <person name="Sharon I."/>
            <person name="Castelle C.J."/>
            <person name="Probst A.J."/>
            <person name="Thomas B.C."/>
            <person name="Singh A."/>
            <person name="Wilkins M.J."/>
            <person name="Karaoz U."/>
            <person name="Brodie E.L."/>
            <person name="Williams K.H."/>
            <person name="Hubbard S.S."/>
            <person name="Banfield J.F."/>
        </authorList>
    </citation>
    <scope>NUCLEOTIDE SEQUENCE [LARGE SCALE GENOMIC DNA]</scope>
</reference>
<proteinExistence type="predicted"/>
<dbReference type="Gene3D" id="3.30.2310.20">
    <property type="entry name" value="RelE-like"/>
    <property type="match status" value="1"/>
</dbReference>
<name>A0A1G2EV55_9BACT</name>
<dbReference type="EMBL" id="MHMQ01000033">
    <property type="protein sequence ID" value="OGZ29686.1"/>
    <property type="molecule type" value="Genomic_DNA"/>
</dbReference>
<comment type="caution">
    <text evidence="1">The sequence shown here is derived from an EMBL/GenBank/DDBJ whole genome shotgun (WGS) entry which is preliminary data.</text>
</comment>
<organism evidence="1 2">
    <name type="scientific">Candidatus Niyogibacteria bacterium RIFCSPLOWO2_01_FULL_45_48</name>
    <dbReference type="NCBI Taxonomy" id="1801724"/>
    <lineage>
        <taxon>Bacteria</taxon>
        <taxon>Candidatus Niyogiibacteriota</taxon>
    </lineage>
</organism>
<dbReference type="InterPro" id="IPR035093">
    <property type="entry name" value="RelE/ParE_toxin_dom_sf"/>
</dbReference>
<dbReference type="Proteomes" id="UP000177486">
    <property type="component" value="Unassembled WGS sequence"/>
</dbReference>
<sequence length="85" mass="10491">MKIFYSSKFVREYEQLPVKVQDAAENRTLIFRKNLFDKRLRTHKLSGRMNRYWSFSVDYKYRIIFEFASENIIWFHSVGDHSIYQ</sequence>
<evidence type="ECO:0000313" key="2">
    <source>
        <dbReference type="Proteomes" id="UP000177486"/>
    </source>
</evidence>
<gene>
    <name evidence="1" type="ORF">A2931_01285</name>
</gene>
<accession>A0A1G2EV55</accession>